<dbReference type="EMBL" id="JAPDRL010000038">
    <property type="protein sequence ID" value="KAJ9664295.1"/>
    <property type="molecule type" value="Genomic_DNA"/>
</dbReference>
<evidence type="ECO:0000256" key="1">
    <source>
        <dbReference type="ARBA" id="ARBA00022723"/>
    </source>
</evidence>
<evidence type="ECO:0000259" key="3">
    <source>
        <dbReference type="SMART" id="SM01007"/>
    </source>
</evidence>
<dbReference type="InterPro" id="IPR001303">
    <property type="entry name" value="Aldolase_II/adducin_N"/>
</dbReference>
<feature type="domain" description="Class II aldolase/adducin N-terminal" evidence="3">
    <location>
        <begin position="9"/>
        <end position="211"/>
    </location>
</feature>
<dbReference type="Pfam" id="PF00596">
    <property type="entry name" value="Aldolase_II"/>
    <property type="match status" value="1"/>
</dbReference>
<dbReference type="InterPro" id="IPR050197">
    <property type="entry name" value="Aldolase_class_II_sugar_metab"/>
</dbReference>
<dbReference type="Gene3D" id="3.40.225.10">
    <property type="entry name" value="Class II aldolase/adducin N-terminal domain"/>
    <property type="match status" value="1"/>
</dbReference>
<keyword evidence="5" id="KW-1185">Reference proteome</keyword>
<evidence type="ECO:0000256" key="2">
    <source>
        <dbReference type="ARBA" id="ARBA00023239"/>
    </source>
</evidence>
<dbReference type="PANTHER" id="PTHR22789">
    <property type="entry name" value="FUCULOSE PHOSPHATE ALDOLASE"/>
    <property type="match status" value="1"/>
</dbReference>
<dbReference type="InterPro" id="IPR036409">
    <property type="entry name" value="Aldolase_II/adducin_N_sf"/>
</dbReference>
<reference evidence="4" key="1">
    <citation type="submission" date="2022-10" db="EMBL/GenBank/DDBJ databases">
        <title>Culturing micro-colonial fungi from biological soil crusts in the Mojave desert and describing Neophaeococcomyces mojavensis, and introducing the new genera and species Taxawa tesnikishii.</title>
        <authorList>
            <person name="Kurbessoian T."/>
            <person name="Stajich J.E."/>
        </authorList>
    </citation>
    <scope>NUCLEOTIDE SEQUENCE</scope>
    <source>
        <strain evidence="4">TK_1</strain>
    </source>
</reference>
<dbReference type="Proteomes" id="UP001172684">
    <property type="component" value="Unassembled WGS sequence"/>
</dbReference>
<name>A0ABQ9NQD5_9PEZI</name>
<dbReference type="PANTHER" id="PTHR22789:SF0">
    <property type="entry name" value="3-OXO-TETRONATE 4-PHOSPHATE DECARBOXYLASE-RELATED"/>
    <property type="match status" value="1"/>
</dbReference>
<dbReference type="SMART" id="SM01007">
    <property type="entry name" value="Aldolase_II"/>
    <property type="match status" value="1"/>
</dbReference>
<proteinExistence type="predicted"/>
<accession>A0ABQ9NQD5</accession>
<comment type="caution">
    <text evidence="4">The sequence shown here is derived from an EMBL/GenBank/DDBJ whole genome shotgun (WGS) entry which is preliminary data.</text>
</comment>
<gene>
    <name evidence="4" type="ORF">H2201_005287</name>
</gene>
<protein>
    <recommendedName>
        <fullName evidence="3">Class II aldolase/adducin N-terminal domain-containing protein</fullName>
    </recommendedName>
</protein>
<dbReference type="SUPFAM" id="SSF53639">
    <property type="entry name" value="AraD/HMP-PK domain-like"/>
    <property type="match status" value="1"/>
</dbReference>
<evidence type="ECO:0000313" key="4">
    <source>
        <dbReference type="EMBL" id="KAJ9664295.1"/>
    </source>
</evidence>
<sequence length="281" mass="30944">MVNFTATLSALITANHILHYHEVVDAYGHVLVRNPNNDSTFFMSGYLAPALVSSMEDLIEYYVEDASPVDPNAGRGYSERNIHGEILKRFPSVNSVIHSHSENVLPYTISGVSLQLTYHMAGFLGEEVPVFDIAQYYNASDRHDMLVRNTRLGAALASYFSSSSDNLSATDLEPEHTLVLMRSHGFATIGTDIELAVYRAIYAHSNARVQTGAIALASQANSDGQPGAGGLGQVRYLSTRERTDSRAMNEGTRNRPWRMWVREVETYPGGLYQNALGTPPT</sequence>
<organism evidence="4 5">
    <name type="scientific">Coniosporium apollinis</name>
    <dbReference type="NCBI Taxonomy" id="61459"/>
    <lineage>
        <taxon>Eukaryota</taxon>
        <taxon>Fungi</taxon>
        <taxon>Dikarya</taxon>
        <taxon>Ascomycota</taxon>
        <taxon>Pezizomycotina</taxon>
        <taxon>Dothideomycetes</taxon>
        <taxon>Dothideomycetes incertae sedis</taxon>
        <taxon>Coniosporium</taxon>
    </lineage>
</organism>
<evidence type="ECO:0000313" key="5">
    <source>
        <dbReference type="Proteomes" id="UP001172684"/>
    </source>
</evidence>
<keyword evidence="1" id="KW-0479">Metal-binding</keyword>
<keyword evidence="2" id="KW-0456">Lyase</keyword>